<organism evidence="2 3">
    <name type="scientific">Candidatus Electrothrix marina</name>
    <dbReference type="NCBI Taxonomy" id="1859130"/>
    <lineage>
        <taxon>Bacteria</taxon>
        <taxon>Pseudomonadati</taxon>
        <taxon>Thermodesulfobacteriota</taxon>
        <taxon>Desulfobulbia</taxon>
        <taxon>Desulfobulbales</taxon>
        <taxon>Desulfobulbaceae</taxon>
        <taxon>Candidatus Electrothrix</taxon>
    </lineage>
</organism>
<keyword evidence="1" id="KW-0732">Signal</keyword>
<evidence type="ECO:0000313" key="2">
    <source>
        <dbReference type="EMBL" id="RWX52476.1"/>
    </source>
</evidence>
<proteinExistence type="predicted"/>
<evidence type="ECO:0008006" key="4">
    <source>
        <dbReference type="Google" id="ProtNLM"/>
    </source>
</evidence>
<protein>
    <recommendedName>
        <fullName evidence="4">Secretin and TonB N terminus short domain-containing protein</fullName>
    </recommendedName>
</protein>
<dbReference type="PROSITE" id="PS51257">
    <property type="entry name" value="PROKAR_LIPOPROTEIN"/>
    <property type="match status" value="1"/>
</dbReference>
<keyword evidence="3" id="KW-1185">Reference proteome</keyword>
<feature type="signal peptide" evidence="1">
    <location>
        <begin position="1"/>
        <end position="31"/>
    </location>
</feature>
<feature type="chain" id="PRO_5018996505" description="Secretin and TonB N terminus short domain-containing protein" evidence="1">
    <location>
        <begin position="32"/>
        <end position="162"/>
    </location>
</feature>
<dbReference type="AlphaFoldDB" id="A0A444JHA6"/>
<feature type="non-terminal residue" evidence="2">
    <location>
        <position position="162"/>
    </location>
</feature>
<comment type="caution">
    <text evidence="2">The sequence shown here is derived from an EMBL/GenBank/DDBJ whole genome shotgun (WGS) entry which is preliminary data.</text>
</comment>
<evidence type="ECO:0000313" key="3">
    <source>
        <dbReference type="Proteomes" id="UP000288892"/>
    </source>
</evidence>
<name>A0A444JHA6_9BACT</name>
<evidence type="ECO:0000256" key="1">
    <source>
        <dbReference type="SAM" id="SignalP"/>
    </source>
</evidence>
<dbReference type="EMBL" id="MTKS01000007">
    <property type="protein sequence ID" value="RWX52476.1"/>
    <property type="molecule type" value="Genomic_DNA"/>
</dbReference>
<reference evidence="2 3" key="1">
    <citation type="submission" date="2017-01" db="EMBL/GenBank/DDBJ databases">
        <title>The cable genome- insights into the physiology and evolution of filamentous bacteria capable of sulfide oxidation via long distance electron transfer.</title>
        <authorList>
            <person name="Schreiber L."/>
            <person name="Bjerg J.T."/>
            <person name="Boggild A."/>
            <person name="Van De Vossenberg J."/>
            <person name="Meysman F."/>
            <person name="Nielsen L.P."/>
            <person name="Schramm A."/>
            <person name="Kjeldsen K.U."/>
        </authorList>
    </citation>
    <scope>NUCLEOTIDE SEQUENCE [LARGE SCALE GENOMIC DNA]</scope>
    <source>
        <strain evidence="2">A5</strain>
    </source>
</reference>
<sequence>MLAHLKNLSIVFITLLSCMLLSTLAAGQNQAEWLNDKVTVRFQEEPMSTVLGEIAQQTGIAILYDEKLADQKVTGSYKEIKFSEAINRLFSETNKSIQVFKNEKKIIVKTFGAKQFVLASSAEDVPNNFLSEDKLITAVELQKMQRQRYNEYRKRIANDNEV</sequence>
<gene>
    <name evidence="2" type="ORF">VU01_10071</name>
</gene>
<dbReference type="Proteomes" id="UP000288892">
    <property type="component" value="Unassembled WGS sequence"/>
</dbReference>
<accession>A0A444JHA6</accession>